<evidence type="ECO:0000313" key="2">
    <source>
        <dbReference type="Proteomes" id="UP000541444"/>
    </source>
</evidence>
<name>A0A7J7KVB3_9MAGN</name>
<dbReference type="InterPro" id="IPR046960">
    <property type="entry name" value="PPR_At4g14850-like_plant"/>
</dbReference>
<proteinExistence type="predicted"/>
<dbReference type="Proteomes" id="UP000541444">
    <property type="component" value="Unassembled WGS sequence"/>
</dbReference>
<dbReference type="PANTHER" id="PTHR47926:SF347">
    <property type="entry name" value="PENTATRICOPEPTIDE REPEAT-CONTAINING PROTEIN"/>
    <property type="match status" value="1"/>
</dbReference>
<dbReference type="EMBL" id="JACGCM010002872">
    <property type="protein sequence ID" value="KAF6134303.1"/>
    <property type="molecule type" value="Genomic_DNA"/>
</dbReference>
<dbReference type="InterPro" id="IPR011990">
    <property type="entry name" value="TPR-like_helical_dom_sf"/>
</dbReference>
<reference evidence="1 2" key="1">
    <citation type="journal article" date="2020" name="IScience">
        <title>Genome Sequencing of the Endangered Kingdonia uniflora (Circaeasteraceae, Ranunculales) Reveals Potential Mechanisms of Evolutionary Specialization.</title>
        <authorList>
            <person name="Sun Y."/>
            <person name="Deng T."/>
            <person name="Zhang A."/>
            <person name="Moore M.J."/>
            <person name="Landis J.B."/>
            <person name="Lin N."/>
            <person name="Zhang H."/>
            <person name="Zhang X."/>
            <person name="Huang J."/>
            <person name="Zhang X."/>
            <person name="Sun H."/>
            <person name="Wang H."/>
        </authorList>
    </citation>
    <scope>NUCLEOTIDE SEQUENCE [LARGE SCALE GENOMIC DNA]</scope>
    <source>
        <strain evidence="1">TB1705</strain>
        <tissue evidence="1">Leaf</tissue>
    </source>
</reference>
<evidence type="ECO:0000313" key="1">
    <source>
        <dbReference type="EMBL" id="KAF6134303.1"/>
    </source>
</evidence>
<dbReference type="Gene3D" id="1.25.40.10">
    <property type="entry name" value="Tetratricopeptide repeat domain"/>
    <property type="match status" value="1"/>
</dbReference>
<sequence length="140" mass="15072">MASVGLYKALVDLRQAKDEKGISHAGFHGLGGKALSLFQIMRESGVKPDAVTFVAILLACRYAGMIDQDMLGRAGRVIEAYEFVKNLGNVAGIWGSLLGACRIHGELELGEVVAKKLFTLNEGECGRVWMECGKAWGTRG</sequence>
<keyword evidence="2" id="KW-1185">Reference proteome</keyword>
<accession>A0A7J7KVB3</accession>
<gene>
    <name evidence="1" type="ORF">GIB67_035664</name>
</gene>
<dbReference type="GO" id="GO:0003723">
    <property type="term" value="F:RNA binding"/>
    <property type="evidence" value="ECO:0007669"/>
    <property type="project" value="InterPro"/>
</dbReference>
<dbReference type="AlphaFoldDB" id="A0A7J7KVB3"/>
<dbReference type="GO" id="GO:0009451">
    <property type="term" value="P:RNA modification"/>
    <property type="evidence" value="ECO:0007669"/>
    <property type="project" value="InterPro"/>
</dbReference>
<comment type="caution">
    <text evidence="1">The sequence shown here is derived from an EMBL/GenBank/DDBJ whole genome shotgun (WGS) entry which is preliminary data.</text>
</comment>
<evidence type="ECO:0008006" key="3">
    <source>
        <dbReference type="Google" id="ProtNLM"/>
    </source>
</evidence>
<dbReference type="OrthoDB" id="756178at2759"/>
<protein>
    <recommendedName>
        <fullName evidence="3">Pentatricopeptide repeat-containing protein</fullName>
    </recommendedName>
</protein>
<dbReference type="PANTHER" id="PTHR47926">
    <property type="entry name" value="PENTATRICOPEPTIDE REPEAT-CONTAINING PROTEIN"/>
    <property type="match status" value="1"/>
</dbReference>
<organism evidence="1 2">
    <name type="scientific">Kingdonia uniflora</name>
    <dbReference type="NCBI Taxonomy" id="39325"/>
    <lineage>
        <taxon>Eukaryota</taxon>
        <taxon>Viridiplantae</taxon>
        <taxon>Streptophyta</taxon>
        <taxon>Embryophyta</taxon>
        <taxon>Tracheophyta</taxon>
        <taxon>Spermatophyta</taxon>
        <taxon>Magnoliopsida</taxon>
        <taxon>Ranunculales</taxon>
        <taxon>Circaeasteraceae</taxon>
        <taxon>Kingdonia</taxon>
    </lineage>
</organism>